<reference evidence="1" key="1">
    <citation type="journal article" date="2021" name="New Phytol.">
        <title>Evolutionary innovations through gain and loss of genes in the ectomycorrhizal Boletales.</title>
        <authorList>
            <person name="Wu G."/>
            <person name="Miyauchi S."/>
            <person name="Morin E."/>
            <person name="Kuo A."/>
            <person name="Drula E."/>
            <person name="Varga T."/>
            <person name="Kohler A."/>
            <person name="Feng B."/>
            <person name="Cao Y."/>
            <person name="Lipzen A."/>
            <person name="Daum C."/>
            <person name="Hundley H."/>
            <person name="Pangilinan J."/>
            <person name="Johnson J."/>
            <person name="Barry K."/>
            <person name="LaButti K."/>
            <person name="Ng V."/>
            <person name="Ahrendt S."/>
            <person name="Min B."/>
            <person name="Choi I.G."/>
            <person name="Park H."/>
            <person name="Plett J.M."/>
            <person name="Magnuson J."/>
            <person name="Spatafora J.W."/>
            <person name="Nagy L.G."/>
            <person name="Henrissat B."/>
            <person name="Grigoriev I.V."/>
            <person name="Yang Z.L."/>
            <person name="Xu J."/>
            <person name="Martin F.M."/>
        </authorList>
    </citation>
    <scope>NUCLEOTIDE SEQUENCE</scope>
    <source>
        <strain evidence="1">ATCC 28755</strain>
    </source>
</reference>
<dbReference type="Proteomes" id="UP000790377">
    <property type="component" value="Unassembled WGS sequence"/>
</dbReference>
<comment type="caution">
    <text evidence="1">The sequence shown here is derived from an EMBL/GenBank/DDBJ whole genome shotgun (WGS) entry which is preliminary data.</text>
</comment>
<accession>A0ACB8AJY7</accession>
<organism evidence="1 2">
    <name type="scientific">Hygrophoropsis aurantiaca</name>
    <dbReference type="NCBI Taxonomy" id="72124"/>
    <lineage>
        <taxon>Eukaryota</taxon>
        <taxon>Fungi</taxon>
        <taxon>Dikarya</taxon>
        <taxon>Basidiomycota</taxon>
        <taxon>Agaricomycotina</taxon>
        <taxon>Agaricomycetes</taxon>
        <taxon>Agaricomycetidae</taxon>
        <taxon>Boletales</taxon>
        <taxon>Coniophorineae</taxon>
        <taxon>Hygrophoropsidaceae</taxon>
        <taxon>Hygrophoropsis</taxon>
    </lineage>
</organism>
<sequence>MNYAEIPNNNLICCICHAPFTAPTTTKTCSHTFCHDCIAEAVKHSPQCPIDRSPLSLEDLLPANPIVKHLVDELIVECAQRSAGCTHTCQRQLLASHLNDACQYIQVPCPESDCSQLILRKDLGKHAEVCAHRSTECDGCGIEIKNSELDVSFLLFPPSVLIRTLFKAHNLECPSQMTSCSYCSAELSRNQLKDHTTSCPDATISCSQADNGCPWSGPRRENHADSCPYEAIKGFFAVNHGHMTSLTTENAALKHRIQVLESVVHTMQREMQSLKTILGPWYRQETAQPRATFVTPTFDAGLAQFSPPSTGPSSASSSFHTDPNEPLYSPIPTEADALALYFPPEVFPETHSVPRRSMSFHGSGAPLTPVAPLNLSTTLEDSLGGLRDSIAAISASVDSLARRNNITLTNETMRINEDIGSLRYTVQGIRVQLHHIMMDRNAQLTGRASEHQPVLHPPMVSPPFPGTSGTKL</sequence>
<name>A0ACB8AJY7_9AGAM</name>
<evidence type="ECO:0000313" key="1">
    <source>
        <dbReference type="EMBL" id="KAH7913484.1"/>
    </source>
</evidence>
<proteinExistence type="predicted"/>
<protein>
    <submittedName>
        <fullName evidence="1">Uncharacterized protein</fullName>
    </submittedName>
</protein>
<gene>
    <name evidence="1" type="ORF">BJ138DRAFT_1081557</name>
</gene>
<evidence type="ECO:0000313" key="2">
    <source>
        <dbReference type="Proteomes" id="UP000790377"/>
    </source>
</evidence>
<dbReference type="EMBL" id="MU267630">
    <property type="protein sequence ID" value="KAH7913484.1"/>
    <property type="molecule type" value="Genomic_DNA"/>
</dbReference>
<keyword evidence="2" id="KW-1185">Reference proteome</keyword>